<protein>
    <submittedName>
        <fullName evidence="1">Uncharacterized protein</fullName>
    </submittedName>
</protein>
<accession>A0A392QMD8</accession>
<evidence type="ECO:0000313" key="2">
    <source>
        <dbReference type="Proteomes" id="UP000265520"/>
    </source>
</evidence>
<sequence>MAAIEIIHYMKSKSRGKEGEAASKSWDMNRIRGLFDGNTVTCIEQTPLFDSVRDDTLVWKLDHDGNYSVRSAYNLCVNIAGTHDRFRIAESNVWCTVQSVTTQQKTACMHYFYVHAACKLGNEQDSGS</sequence>
<reference evidence="1 2" key="1">
    <citation type="journal article" date="2018" name="Front. Plant Sci.">
        <title>Red Clover (Trifolium pratense) and Zigzag Clover (T. medium) - A Picture of Genomic Similarities and Differences.</title>
        <authorList>
            <person name="Dluhosova J."/>
            <person name="Istvanek J."/>
            <person name="Nedelnik J."/>
            <person name="Repkova J."/>
        </authorList>
    </citation>
    <scope>NUCLEOTIDE SEQUENCE [LARGE SCALE GENOMIC DNA]</scope>
    <source>
        <strain evidence="2">cv. 10/8</strain>
        <tissue evidence="1">Leaf</tissue>
    </source>
</reference>
<name>A0A392QMD8_9FABA</name>
<evidence type="ECO:0000313" key="1">
    <source>
        <dbReference type="EMBL" id="MCI25022.1"/>
    </source>
</evidence>
<comment type="caution">
    <text evidence="1">The sequence shown here is derived from an EMBL/GenBank/DDBJ whole genome shotgun (WGS) entry which is preliminary data.</text>
</comment>
<dbReference type="Proteomes" id="UP000265520">
    <property type="component" value="Unassembled WGS sequence"/>
</dbReference>
<keyword evidence="2" id="KW-1185">Reference proteome</keyword>
<dbReference type="EMBL" id="LXQA010144869">
    <property type="protein sequence ID" value="MCI25022.1"/>
    <property type="molecule type" value="Genomic_DNA"/>
</dbReference>
<organism evidence="1 2">
    <name type="scientific">Trifolium medium</name>
    <dbReference type="NCBI Taxonomy" id="97028"/>
    <lineage>
        <taxon>Eukaryota</taxon>
        <taxon>Viridiplantae</taxon>
        <taxon>Streptophyta</taxon>
        <taxon>Embryophyta</taxon>
        <taxon>Tracheophyta</taxon>
        <taxon>Spermatophyta</taxon>
        <taxon>Magnoliopsida</taxon>
        <taxon>eudicotyledons</taxon>
        <taxon>Gunneridae</taxon>
        <taxon>Pentapetalae</taxon>
        <taxon>rosids</taxon>
        <taxon>fabids</taxon>
        <taxon>Fabales</taxon>
        <taxon>Fabaceae</taxon>
        <taxon>Papilionoideae</taxon>
        <taxon>50 kb inversion clade</taxon>
        <taxon>NPAAA clade</taxon>
        <taxon>Hologalegina</taxon>
        <taxon>IRL clade</taxon>
        <taxon>Trifolieae</taxon>
        <taxon>Trifolium</taxon>
    </lineage>
</organism>
<feature type="non-terminal residue" evidence="1">
    <location>
        <position position="128"/>
    </location>
</feature>
<dbReference type="AlphaFoldDB" id="A0A392QMD8"/>
<proteinExistence type="predicted"/>